<protein>
    <submittedName>
        <fullName evidence="1">Uncharacterized protein</fullName>
    </submittedName>
</protein>
<keyword evidence="2" id="KW-1185">Reference proteome</keyword>
<dbReference type="OrthoDB" id="3024543at2759"/>
<reference evidence="1" key="1">
    <citation type="submission" date="2020-11" db="EMBL/GenBank/DDBJ databases">
        <authorList>
            <consortium name="DOE Joint Genome Institute"/>
            <person name="Ahrendt S."/>
            <person name="Riley R."/>
            <person name="Andreopoulos W."/>
            <person name="Labutti K."/>
            <person name="Pangilinan J."/>
            <person name="Ruiz-Duenas F.J."/>
            <person name="Barrasa J.M."/>
            <person name="Sanchez-Garcia M."/>
            <person name="Camarero S."/>
            <person name="Miyauchi S."/>
            <person name="Serrano A."/>
            <person name="Linde D."/>
            <person name="Babiker R."/>
            <person name="Drula E."/>
            <person name="Ayuso-Fernandez I."/>
            <person name="Pacheco R."/>
            <person name="Padilla G."/>
            <person name="Ferreira P."/>
            <person name="Barriuso J."/>
            <person name="Kellner H."/>
            <person name="Castanera R."/>
            <person name="Alfaro M."/>
            <person name="Ramirez L."/>
            <person name="Pisabarro A.G."/>
            <person name="Kuo A."/>
            <person name="Tritt A."/>
            <person name="Lipzen A."/>
            <person name="He G."/>
            <person name="Yan M."/>
            <person name="Ng V."/>
            <person name="Cullen D."/>
            <person name="Martin F."/>
            <person name="Rosso M.-N."/>
            <person name="Henrissat B."/>
            <person name="Hibbett D."/>
            <person name="Martinez A.T."/>
            <person name="Grigoriev I.V."/>
        </authorList>
    </citation>
    <scope>NUCLEOTIDE SEQUENCE</scope>
    <source>
        <strain evidence="1">CBS 506.95</strain>
    </source>
</reference>
<dbReference type="AlphaFoldDB" id="A0A9P6JL88"/>
<accession>A0A9P6JL88</accession>
<proteinExistence type="predicted"/>
<gene>
    <name evidence="1" type="ORF">CPB83DRAFT_886183</name>
</gene>
<organism evidence="1 2">
    <name type="scientific">Crepidotus variabilis</name>
    <dbReference type="NCBI Taxonomy" id="179855"/>
    <lineage>
        <taxon>Eukaryota</taxon>
        <taxon>Fungi</taxon>
        <taxon>Dikarya</taxon>
        <taxon>Basidiomycota</taxon>
        <taxon>Agaricomycotina</taxon>
        <taxon>Agaricomycetes</taxon>
        <taxon>Agaricomycetidae</taxon>
        <taxon>Agaricales</taxon>
        <taxon>Agaricineae</taxon>
        <taxon>Crepidotaceae</taxon>
        <taxon>Crepidotus</taxon>
    </lineage>
</organism>
<dbReference type="EMBL" id="MU157897">
    <property type="protein sequence ID" value="KAF9524510.1"/>
    <property type="molecule type" value="Genomic_DNA"/>
</dbReference>
<dbReference type="Proteomes" id="UP000807306">
    <property type="component" value="Unassembled WGS sequence"/>
</dbReference>
<comment type="caution">
    <text evidence="1">The sequence shown here is derived from an EMBL/GenBank/DDBJ whole genome shotgun (WGS) entry which is preliminary data.</text>
</comment>
<name>A0A9P6JL88_9AGAR</name>
<evidence type="ECO:0000313" key="1">
    <source>
        <dbReference type="EMBL" id="KAF9524510.1"/>
    </source>
</evidence>
<evidence type="ECO:0000313" key="2">
    <source>
        <dbReference type="Proteomes" id="UP000807306"/>
    </source>
</evidence>
<sequence>MSSYGNGKHCQQKQELTLSLSTQGLSGPSTTATATFTSPKCQGQHVSWQLGSPFATYPFIFHDADSRFSPGYDLLSLEGTSSVLQIRANGCMGTTSNRSMACDACQKAVRLVETVEDRARRPPANLGRMQLSFRQLAEELEGVEHQLQSETLKHLNTSRALERLRHHETTWDSTLHLLGTEDIPGMHRIFSNAKRFNWSAEILLDMSRRALDGTYHPRNYSNLEIAVDIHDTRRSSHLPSVLDQRALSPPVAGHSPPYVEQTNLPPRLLQPDLSNLPHTLSTPPPFASGIDLQYTYLPQPNYGSFNSSTFF</sequence>